<dbReference type="Proteomes" id="UP000534783">
    <property type="component" value="Unassembled WGS sequence"/>
</dbReference>
<feature type="region of interest" description="Disordered" evidence="12">
    <location>
        <begin position="46"/>
        <end position="68"/>
    </location>
</feature>
<dbReference type="InterPro" id="IPR023299">
    <property type="entry name" value="ATPase_P-typ_cyto_dom_N"/>
</dbReference>
<dbReference type="PROSITE" id="PS00154">
    <property type="entry name" value="ATPASE_E1_E2"/>
    <property type="match status" value="1"/>
</dbReference>
<keyword evidence="4 11" id="KW-0812">Transmembrane</keyword>
<dbReference type="SUPFAM" id="SSF56784">
    <property type="entry name" value="HAD-like"/>
    <property type="match status" value="1"/>
</dbReference>
<dbReference type="GO" id="GO:0005524">
    <property type="term" value="F:ATP binding"/>
    <property type="evidence" value="ECO:0007669"/>
    <property type="project" value="UniProtKB-UniRule"/>
</dbReference>
<dbReference type="InterPro" id="IPR023298">
    <property type="entry name" value="ATPase_P-typ_TM_dom_sf"/>
</dbReference>
<evidence type="ECO:0000313" key="15">
    <source>
        <dbReference type="Proteomes" id="UP000534783"/>
    </source>
</evidence>
<dbReference type="InterPro" id="IPR045800">
    <property type="entry name" value="HMBD"/>
</dbReference>
<dbReference type="GO" id="GO:0060003">
    <property type="term" value="P:copper ion export"/>
    <property type="evidence" value="ECO:0007669"/>
    <property type="project" value="UniProtKB-ARBA"/>
</dbReference>
<comment type="similarity">
    <text evidence="2 11">Belongs to the cation transport ATPase (P-type) (TC 3.A.3) family. Type IB subfamily.</text>
</comment>
<reference evidence="14 15" key="1">
    <citation type="journal article" date="2020" name="Nature">
        <title>Bacterial chemolithoautotrophy via manganese oxidation.</title>
        <authorList>
            <person name="Yu H."/>
            <person name="Leadbetter J.R."/>
        </authorList>
    </citation>
    <scope>NUCLEOTIDE SEQUENCE [LARGE SCALE GENOMIC DNA]</scope>
    <source>
        <strain evidence="14 15">Mn-1</strain>
    </source>
</reference>
<feature type="transmembrane region" description="Helical" evidence="11">
    <location>
        <begin position="740"/>
        <end position="762"/>
    </location>
</feature>
<keyword evidence="15" id="KW-1185">Reference proteome</keyword>
<dbReference type="Gene3D" id="1.10.620.20">
    <property type="entry name" value="Ribonucleotide Reductase, subunit A"/>
    <property type="match status" value="1"/>
</dbReference>
<keyword evidence="7 11" id="KW-0067">ATP-binding</keyword>
<keyword evidence="5 11" id="KW-0479">Metal-binding</keyword>
<dbReference type="PANTHER" id="PTHR43520">
    <property type="entry name" value="ATP7, ISOFORM B"/>
    <property type="match status" value="1"/>
</dbReference>
<evidence type="ECO:0000256" key="5">
    <source>
        <dbReference type="ARBA" id="ARBA00022723"/>
    </source>
</evidence>
<dbReference type="InterPro" id="IPR036412">
    <property type="entry name" value="HAD-like_sf"/>
</dbReference>
<keyword evidence="6 11" id="KW-0547">Nucleotide-binding</keyword>
<dbReference type="Gene3D" id="2.70.150.10">
    <property type="entry name" value="Calcium-transporting ATPase, cytoplasmic transduction domain A"/>
    <property type="match status" value="1"/>
</dbReference>
<dbReference type="CDD" id="cd02094">
    <property type="entry name" value="P-type_ATPase_Cu-like"/>
    <property type="match status" value="1"/>
</dbReference>
<feature type="transmembrane region" description="Helical" evidence="11">
    <location>
        <begin position="399"/>
        <end position="422"/>
    </location>
</feature>
<evidence type="ECO:0000256" key="11">
    <source>
        <dbReference type="RuleBase" id="RU362081"/>
    </source>
</evidence>
<evidence type="ECO:0000256" key="3">
    <source>
        <dbReference type="ARBA" id="ARBA00022475"/>
    </source>
</evidence>
<feature type="transmembrane region" description="Helical" evidence="11">
    <location>
        <begin position="371"/>
        <end position="393"/>
    </location>
</feature>
<dbReference type="PANTHER" id="PTHR43520:SF8">
    <property type="entry name" value="P-TYPE CU(+) TRANSPORTER"/>
    <property type="match status" value="1"/>
</dbReference>
<dbReference type="NCBIfam" id="TIGR01511">
    <property type="entry name" value="ATPase-IB1_Cu"/>
    <property type="match status" value="1"/>
</dbReference>
<comment type="subcellular location">
    <subcellularLocation>
        <location evidence="1">Cell membrane</location>
        <topology evidence="1">Multi-pass membrane protein</topology>
    </subcellularLocation>
</comment>
<dbReference type="GO" id="GO:0005507">
    <property type="term" value="F:copper ion binding"/>
    <property type="evidence" value="ECO:0007669"/>
    <property type="project" value="TreeGrafter"/>
</dbReference>
<evidence type="ECO:0000256" key="2">
    <source>
        <dbReference type="ARBA" id="ARBA00006024"/>
    </source>
</evidence>
<gene>
    <name evidence="14" type="ORF">MNODULE_18055</name>
</gene>
<evidence type="ECO:0000256" key="1">
    <source>
        <dbReference type="ARBA" id="ARBA00004651"/>
    </source>
</evidence>
<dbReference type="Gene3D" id="3.40.1110.10">
    <property type="entry name" value="Calcium-transporting ATPase, cytoplasmic domain N"/>
    <property type="match status" value="1"/>
</dbReference>
<feature type="transmembrane region" description="Helical" evidence="11">
    <location>
        <begin position="113"/>
        <end position="132"/>
    </location>
</feature>
<dbReference type="InterPro" id="IPR009078">
    <property type="entry name" value="Ferritin-like_SF"/>
</dbReference>
<dbReference type="InterPro" id="IPR001757">
    <property type="entry name" value="P_typ_ATPase"/>
</dbReference>
<feature type="transmembrane region" description="Helical" evidence="11">
    <location>
        <begin position="217"/>
        <end position="236"/>
    </location>
</feature>
<evidence type="ECO:0000313" key="14">
    <source>
        <dbReference type="EMBL" id="NKE72658.1"/>
    </source>
</evidence>
<feature type="transmembrane region" description="Helical" evidence="11">
    <location>
        <begin position="715"/>
        <end position="734"/>
    </location>
</feature>
<keyword evidence="3 11" id="KW-1003">Cell membrane</keyword>
<dbReference type="SFLD" id="SFLDS00003">
    <property type="entry name" value="Haloacid_Dehalogenase"/>
    <property type="match status" value="1"/>
</dbReference>
<dbReference type="GO" id="GO:0016491">
    <property type="term" value="F:oxidoreductase activity"/>
    <property type="evidence" value="ECO:0007669"/>
    <property type="project" value="InterPro"/>
</dbReference>
<name>A0A7X6DSM6_9BACT</name>
<dbReference type="PRINTS" id="PR00119">
    <property type="entry name" value="CATATPASE"/>
</dbReference>
<dbReference type="Pfam" id="PF00122">
    <property type="entry name" value="E1-E2_ATPase"/>
    <property type="match status" value="1"/>
</dbReference>
<evidence type="ECO:0000259" key="13">
    <source>
        <dbReference type="SMART" id="SM00746"/>
    </source>
</evidence>
<dbReference type="Pfam" id="PF19335">
    <property type="entry name" value="HMBD"/>
    <property type="match status" value="1"/>
</dbReference>
<dbReference type="InterPro" id="IPR012348">
    <property type="entry name" value="RNR-like"/>
</dbReference>
<dbReference type="InterPro" id="IPR011017">
    <property type="entry name" value="TRASH_dom"/>
</dbReference>
<comment type="caution">
    <text evidence="14">The sequence shown here is derived from an EMBL/GenBank/DDBJ whole genome shotgun (WGS) entry which is preliminary data.</text>
</comment>
<sequence length="769" mass="82425">MATDPVCGMEMEIEEKKAAGNIEYEGQTYFFCSVHCLEEFKAEPGKYRGEAPQQTAQPENRSREGKTEYTCPMHPEVVQDRPGSCPKCGMALEPRTAAAEEDTAELDEMTRRFWISAALAVPVFLSAMAAEFRPEGVAGIVNPKLRQWVEMVLSAPVVWWGGSVFLVRGWRSVVTRNLNMFTLIGLGISVAWIYSAVAVLFPGLFPKSVFNEMGVVPAYFEAAAVITALVLLGQVLELRARSQTSAAIKLLLGLAPKTARIVRADGTEEDIPLEKVMPGEILRVRPGEKIPVDGTVIEGKSSVDESMVTGEPIPVEKTEGTRLIGATVNGTGSLLMKAERVGADTLLSQIVHMVAEAQRSRAPIQKMVDTVSGYFVPAVVTVAVITMVVWGFWGPEPRLAHAVINAVAVLIIACPCALGLATPMSIMVGTGKGAMMGVLIKNAEALEIMEKVDTLVVDKTGTLTEGKPRLVAVIPVEGIDEKEALRLAATLEKGSEHPLAEAIVRGAEEKGLTLEKTDNFQSVTGKGVTGEIENHRVALGNQSLLKSLEIDSGDLPQQADRQRAEGQTVMFLSVDGKAAGLIGVADPIKETTPEAIKNLHAEGIRVVMLTGDSRKTAEAVAGKLHIDHVQAEVLPEQKAEVVKQLQTEARTVAMAGDGINDAPALAQAQVGVAMGTGTDVAMESAGVTLVKGDLRGIVRARRLSRATMRNIRQNLFFAFIYNTLGVPIAAGVLYPVFGLLLSPMIAAAAMTFSSVSVIMNALRLRRLRL</sequence>
<evidence type="ECO:0000256" key="6">
    <source>
        <dbReference type="ARBA" id="ARBA00022741"/>
    </source>
</evidence>
<dbReference type="InterPro" id="IPR007029">
    <property type="entry name" value="YHS_dom"/>
</dbReference>
<dbReference type="InterPro" id="IPR027256">
    <property type="entry name" value="P-typ_ATPase_IB"/>
</dbReference>
<evidence type="ECO:0000256" key="10">
    <source>
        <dbReference type="ARBA" id="ARBA00023136"/>
    </source>
</evidence>
<dbReference type="InterPro" id="IPR023214">
    <property type="entry name" value="HAD_sf"/>
</dbReference>
<dbReference type="FunFam" id="2.70.150.10:FF:000020">
    <property type="entry name" value="Copper-exporting P-type ATPase A"/>
    <property type="match status" value="1"/>
</dbReference>
<dbReference type="InterPro" id="IPR018303">
    <property type="entry name" value="ATPase_P-typ_P_site"/>
</dbReference>
<keyword evidence="9 11" id="KW-1133">Transmembrane helix</keyword>
<dbReference type="InterPro" id="IPR044492">
    <property type="entry name" value="P_typ_ATPase_HD_dom"/>
</dbReference>
<dbReference type="InterPro" id="IPR008250">
    <property type="entry name" value="ATPase_P-typ_transduc_dom_A_sf"/>
</dbReference>
<accession>A0A7X6DSM6</accession>
<proteinExistence type="inferred from homology"/>
<keyword evidence="8" id="KW-1278">Translocase</keyword>
<dbReference type="Gene3D" id="3.40.50.1000">
    <property type="entry name" value="HAD superfamily/HAD-like"/>
    <property type="match status" value="1"/>
</dbReference>
<feature type="transmembrane region" description="Helical" evidence="11">
    <location>
        <begin position="152"/>
        <end position="170"/>
    </location>
</feature>
<evidence type="ECO:0000256" key="7">
    <source>
        <dbReference type="ARBA" id="ARBA00022840"/>
    </source>
</evidence>
<dbReference type="SFLD" id="SFLDG00002">
    <property type="entry name" value="C1.7:_P-type_atpase_like"/>
    <property type="match status" value="1"/>
</dbReference>
<feature type="domain" description="TRASH" evidence="13">
    <location>
        <begin position="4"/>
        <end position="44"/>
    </location>
</feature>
<dbReference type="SUPFAM" id="SSF81665">
    <property type="entry name" value="Calcium ATPase, transmembrane domain M"/>
    <property type="match status" value="1"/>
</dbReference>
<dbReference type="Pfam" id="PF04945">
    <property type="entry name" value="YHS"/>
    <property type="match status" value="1"/>
</dbReference>
<dbReference type="RefSeq" id="WP_168062522.1">
    <property type="nucleotide sequence ID" value="NZ_VTOW01000003.1"/>
</dbReference>
<evidence type="ECO:0000256" key="9">
    <source>
        <dbReference type="ARBA" id="ARBA00022989"/>
    </source>
</evidence>
<evidence type="ECO:0000256" key="8">
    <source>
        <dbReference type="ARBA" id="ARBA00022967"/>
    </source>
</evidence>
<dbReference type="GO" id="GO:0043682">
    <property type="term" value="F:P-type divalent copper transporter activity"/>
    <property type="evidence" value="ECO:0007669"/>
    <property type="project" value="TreeGrafter"/>
</dbReference>
<evidence type="ECO:0000256" key="4">
    <source>
        <dbReference type="ARBA" id="ARBA00022692"/>
    </source>
</evidence>
<dbReference type="GO" id="GO:0016887">
    <property type="term" value="F:ATP hydrolysis activity"/>
    <property type="evidence" value="ECO:0007669"/>
    <property type="project" value="InterPro"/>
</dbReference>
<dbReference type="SMART" id="SM00746">
    <property type="entry name" value="TRASH"/>
    <property type="match status" value="1"/>
</dbReference>
<dbReference type="SUPFAM" id="SSF47240">
    <property type="entry name" value="Ferritin-like"/>
    <property type="match status" value="1"/>
</dbReference>
<dbReference type="AlphaFoldDB" id="A0A7X6DSM6"/>
<dbReference type="Pfam" id="PF00702">
    <property type="entry name" value="Hydrolase"/>
    <property type="match status" value="1"/>
</dbReference>
<dbReference type="PRINTS" id="PR00943">
    <property type="entry name" value="CUATPASE"/>
</dbReference>
<dbReference type="GO" id="GO:0055070">
    <property type="term" value="P:copper ion homeostasis"/>
    <property type="evidence" value="ECO:0007669"/>
    <property type="project" value="TreeGrafter"/>
</dbReference>
<dbReference type="NCBIfam" id="TIGR01525">
    <property type="entry name" value="ATPase-IB_hvy"/>
    <property type="match status" value="1"/>
</dbReference>
<protein>
    <submittedName>
        <fullName evidence="14">Heavy metal translocating P-type ATPase</fullName>
    </submittedName>
</protein>
<organism evidence="14 15">
    <name type="scientific">Candidatus Manganitrophus noduliformans</name>
    <dbReference type="NCBI Taxonomy" id="2606439"/>
    <lineage>
        <taxon>Bacteria</taxon>
        <taxon>Pseudomonadati</taxon>
        <taxon>Nitrospirota</taxon>
        <taxon>Nitrospiria</taxon>
        <taxon>Candidatus Troglogloeales</taxon>
        <taxon>Candidatus Manganitrophaceae</taxon>
        <taxon>Candidatus Manganitrophus</taxon>
    </lineage>
</organism>
<dbReference type="EMBL" id="VTOW01000003">
    <property type="protein sequence ID" value="NKE72658.1"/>
    <property type="molecule type" value="Genomic_DNA"/>
</dbReference>
<evidence type="ECO:0000256" key="12">
    <source>
        <dbReference type="SAM" id="MobiDB-lite"/>
    </source>
</evidence>
<dbReference type="SUPFAM" id="SSF81653">
    <property type="entry name" value="Calcium ATPase, transduction domain A"/>
    <property type="match status" value="1"/>
</dbReference>
<feature type="transmembrane region" description="Helical" evidence="11">
    <location>
        <begin position="182"/>
        <end position="205"/>
    </location>
</feature>
<dbReference type="InterPro" id="IPR059000">
    <property type="entry name" value="ATPase_P-type_domA"/>
</dbReference>
<keyword evidence="10 11" id="KW-0472">Membrane</keyword>
<dbReference type="GO" id="GO:0005886">
    <property type="term" value="C:plasma membrane"/>
    <property type="evidence" value="ECO:0007669"/>
    <property type="project" value="UniProtKB-SubCell"/>
</dbReference>
<dbReference type="NCBIfam" id="TIGR01494">
    <property type="entry name" value="ATPase_P-type"/>
    <property type="match status" value="1"/>
</dbReference>
<dbReference type="SFLD" id="SFLDF00027">
    <property type="entry name" value="p-type_atpase"/>
    <property type="match status" value="1"/>
</dbReference>